<proteinExistence type="predicted"/>
<evidence type="ECO:0008006" key="4">
    <source>
        <dbReference type="Google" id="ProtNLM"/>
    </source>
</evidence>
<evidence type="ECO:0000313" key="3">
    <source>
        <dbReference type="Proteomes" id="UP001221757"/>
    </source>
</evidence>
<keyword evidence="3" id="KW-1185">Reference proteome</keyword>
<evidence type="ECO:0000256" key="1">
    <source>
        <dbReference type="SAM" id="MobiDB-lite"/>
    </source>
</evidence>
<accession>A0AAD7DP16</accession>
<gene>
    <name evidence="2" type="ORF">B0H17DRAFT_1131718</name>
</gene>
<sequence length="300" mass="33895">MSDRRAIQAAVLETILHAYVNQYCPTLPHLTSAEWDAVDYLPVTRQLAETLGDAILAFLIQIMVSREVPHLPLHVREAIWKVLTQNTTFSHVLLKYAGICSNVHKAPGNALERMVGFCSQSWSLGRLYRWVCRTFGPLIPLTASRESTKHSRSAPDAGSEERIAKKSQLLGRFKHHLNYSYLSAHILQPICLFLEVYLYKGRLLSFAGKPSVTLLQPTYPDYRLGRLLANHIFVLQNYYLSTHTSPTLSQPTRKVLYVWTRHGPDLARARAFQPPIPFQSSDKSKANASLLGGMTSCPRR</sequence>
<reference evidence="2" key="1">
    <citation type="submission" date="2023-03" db="EMBL/GenBank/DDBJ databases">
        <title>Massive genome expansion in bonnet fungi (Mycena s.s.) driven by repeated elements and novel gene families across ecological guilds.</title>
        <authorList>
            <consortium name="Lawrence Berkeley National Laboratory"/>
            <person name="Harder C.B."/>
            <person name="Miyauchi S."/>
            <person name="Viragh M."/>
            <person name="Kuo A."/>
            <person name="Thoen E."/>
            <person name="Andreopoulos B."/>
            <person name="Lu D."/>
            <person name="Skrede I."/>
            <person name="Drula E."/>
            <person name="Henrissat B."/>
            <person name="Morin E."/>
            <person name="Kohler A."/>
            <person name="Barry K."/>
            <person name="LaButti K."/>
            <person name="Morin E."/>
            <person name="Salamov A."/>
            <person name="Lipzen A."/>
            <person name="Mereny Z."/>
            <person name="Hegedus B."/>
            <person name="Baldrian P."/>
            <person name="Stursova M."/>
            <person name="Weitz H."/>
            <person name="Taylor A."/>
            <person name="Grigoriev I.V."/>
            <person name="Nagy L.G."/>
            <person name="Martin F."/>
            <person name="Kauserud H."/>
        </authorList>
    </citation>
    <scope>NUCLEOTIDE SEQUENCE</scope>
    <source>
        <strain evidence="2">CBHHK067</strain>
    </source>
</reference>
<name>A0AAD7DP16_MYCRO</name>
<evidence type="ECO:0000313" key="2">
    <source>
        <dbReference type="EMBL" id="KAJ7694784.1"/>
    </source>
</evidence>
<comment type="caution">
    <text evidence="2">The sequence shown here is derived from an EMBL/GenBank/DDBJ whole genome shotgun (WGS) entry which is preliminary data.</text>
</comment>
<dbReference type="Proteomes" id="UP001221757">
    <property type="component" value="Unassembled WGS sequence"/>
</dbReference>
<dbReference type="AlphaFoldDB" id="A0AAD7DP16"/>
<feature type="region of interest" description="Disordered" evidence="1">
    <location>
        <begin position="276"/>
        <end position="300"/>
    </location>
</feature>
<dbReference type="EMBL" id="JARKIE010000040">
    <property type="protein sequence ID" value="KAJ7694784.1"/>
    <property type="molecule type" value="Genomic_DNA"/>
</dbReference>
<protein>
    <recommendedName>
        <fullName evidence="4">RNase III domain-containing protein</fullName>
    </recommendedName>
</protein>
<organism evidence="2 3">
    <name type="scientific">Mycena rosella</name>
    <name type="common">Pink bonnet</name>
    <name type="synonym">Agaricus rosellus</name>
    <dbReference type="NCBI Taxonomy" id="1033263"/>
    <lineage>
        <taxon>Eukaryota</taxon>
        <taxon>Fungi</taxon>
        <taxon>Dikarya</taxon>
        <taxon>Basidiomycota</taxon>
        <taxon>Agaricomycotina</taxon>
        <taxon>Agaricomycetes</taxon>
        <taxon>Agaricomycetidae</taxon>
        <taxon>Agaricales</taxon>
        <taxon>Marasmiineae</taxon>
        <taxon>Mycenaceae</taxon>
        <taxon>Mycena</taxon>
    </lineage>
</organism>